<keyword evidence="1" id="KW-0472">Membrane</keyword>
<feature type="transmembrane region" description="Helical" evidence="1">
    <location>
        <begin position="498"/>
        <end position="521"/>
    </location>
</feature>
<evidence type="ECO:0000313" key="4">
    <source>
        <dbReference type="Proteomes" id="UP000803884"/>
    </source>
</evidence>
<evidence type="ECO:0008006" key="5">
    <source>
        <dbReference type="Google" id="ProtNLM"/>
    </source>
</evidence>
<gene>
    <name evidence="3" type="ORF">WHR41_06477</name>
</gene>
<dbReference type="InterPro" id="IPR021109">
    <property type="entry name" value="Peptidase_aspartic_dom_sf"/>
</dbReference>
<dbReference type="GeneID" id="96007920"/>
<keyword evidence="2" id="KW-0732">Signal</keyword>
<dbReference type="Gene3D" id="2.40.70.10">
    <property type="entry name" value="Acid Proteases"/>
    <property type="match status" value="1"/>
</dbReference>
<dbReference type="PANTHER" id="PTHR16861:SF4">
    <property type="entry name" value="SH3 DOMAIN PROTEIN (AFU_ORTHOLOGUE AFUA_1G13610)"/>
    <property type="match status" value="1"/>
</dbReference>
<proteinExistence type="predicted"/>
<dbReference type="SUPFAM" id="SSF50630">
    <property type="entry name" value="Acid proteases"/>
    <property type="match status" value="1"/>
</dbReference>
<organism evidence="3 4">
    <name type="scientific">Cladosporium halotolerans</name>
    <dbReference type="NCBI Taxonomy" id="1052096"/>
    <lineage>
        <taxon>Eukaryota</taxon>
        <taxon>Fungi</taxon>
        <taxon>Dikarya</taxon>
        <taxon>Ascomycota</taxon>
        <taxon>Pezizomycotina</taxon>
        <taxon>Dothideomycetes</taxon>
        <taxon>Dothideomycetidae</taxon>
        <taxon>Cladosporiales</taxon>
        <taxon>Cladosporiaceae</taxon>
        <taxon>Cladosporium</taxon>
    </lineage>
</organism>
<reference evidence="3 4" key="1">
    <citation type="journal article" date="2020" name="Microbiol. Resour. Announc.">
        <title>Draft Genome Sequence of a Cladosporium Species Isolated from the Mesophotic Ascidian Didemnum maculosum.</title>
        <authorList>
            <person name="Gioti A."/>
            <person name="Siaperas R."/>
            <person name="Nikolaivits E."/>
            <person name="Le Goff G."/>
            <person name="Ouazzani J."/>
            <person name="Kotoulas G."/>
            <person name="Topakas E."/>
        </authorList>
    </citation>
    <scope>NUCLEOTIDE SEQUENCE [LARGE SCALE GENOMIC DNA]</scope>
    <source>
        <strain evidence="3 4">TM138-S3</strain>
    </source>
</reference>
<dbReference type="RefSeq" id="XP_069228280.1">
    <property type="nucleotide sequence ID" value="XM_069375082.1"/>
</dbReference>
<dbReference type="CDD" id="cd12087">
    <property type="entry name" value="TM_EGFR-like"/>
    <property type="match status" value="1"/>
</dbReference>
<dbReference type="PANTHER" id="PTHR16861">
    <property type="entry name" value="GLYCOPROTEIN 38"/>
    <property type="match status" value="1"/>
</dbReference>
<keyword evidence="1" id="KW-1133">Transmembrane helix</keyword>
<evidence type="ECO:0000256" key="1">
    <source>
        <dbReference type="SAM" id="Phobius"/>
    </source>
</evidence>
<sequence length="592" mass="64341">MGSPSRTIWIFACVVSFALQWTATAAQDTINHDAQPYPMAMVNNASSGSDGPWWYISQPIDFPEQYLPMLPSVSRTSLTVNASACRSQTAACQLPIPDMWTASGAYAYSGGLRTQSDLIDGAAWDPDYAALLSLDGSGRHIQQRMTMYHGESTANPAYLDYHTMSVSEDYSVRYSPDTGYTMNVGFFSLYGAEDTLEYEAANGTTVRSNLTLPQAYQKGLAPSMSYGLHIGSVEPNITSSLVLGGYDMSRCLSDPIVSSSDTVELRGITMNVTTGGYAYFNTVSAYVPSRLSANGSSVSSLEVHLRPGVPHLYLPQDTCDAIAYHLPVTYNSELGLYLWDTDDSTYEEIVSSPHHLDFTFASDDGQEKTIGVPFALLNLTLTSPIVSTATQYFPCKGWTPDTTGYTLGNAFLQSAFLAQNWQTNKLFLAQAPGPDFLSASVQKIGHMDTTLTPAKNPPSWESSWASTLKALPAREGRTSSSNQSYPEDGSSAALSGGAIAGIVVGAIVGLAIVAAAIWFLLRKRKQRRWDESAAQAVKSPMLQYSPFEEGVPYLSKSPMELQEVEARQVQVFEMGAESKIPELPVKDRPHEK</sequence>
<accession>A0AB34KJC4</accession>
<evidence type="ECO:0000256" key="2">
    <source>
        <dbReference type="SAM" id="SignalP"/>
    </source>
</evidence>
<keyword evidence="1" id="KW-0812">Transmembrane</keyword>
<evidence type="ECO:0000313" key="3">
    <source>
        <dbReference type="EMBL" id="KAL1585174.1"/>
    </source>
</evidence>
<dbReference type="AlphaFoldDB" id="A0AB34KJC4"/>
<dbReference type="EMBL" id="JAAQHG020000021">
    <property type="protein sequence ID" value="KAL1585174.1"/>
    <property type="molecule type" value="Genomic_DNA"/>
</dbReference>
<feature type="signal peptide" evidence="2">
    <location>
        <begin position="1"/>
        <end position="25"/>
    </location>
</feature>
<dbReference type="Proteomes" id="UP000803884">
    <property type="component" value="Unassembled WGS sequence"/>
</dbReference>
<keyword evidence="4" id="KW-1185">Reference proteome</keyword>
<feature type="chain" id="PRO_5044286900" description="Peptidase A1 domain-containing protein" evidence="2">
    <location>
        <begin position="26"/>
        <end position="592"/>
    </location>
</feature>
<name>A0AB34KJC4_9PEZI</name>
<comment type="caution">
    <text evidence="3">The sequence shown here is derived from an EMBL/GenBank/DDBJ whole genome shotgun (WGS) entry which is preliminary data.</text>
</comment>
<protein>
    <recommendedName>
        <fullName evidence="5">Peptidase A1 domain-containing protein</fullName>
    </recommendedName>
</protein>